<keyword evidence="2" id="KW-1185">Reference proteome</keyword>
<dbReference type="EMBL" id="JACLYZ010000024">
    <property type="protein sequence ID" value="MBM6735654.1"/>
    <property type="molecule type" value="Genomic_DNA"/>
</dbReference>
<proteinExistence type="predicted"/>
<comment type="caution">
    <text evidence="1">The sequence shown here is derived from an EMBL/GenBank/DDBJ whole genome shotgun (WGS) entry which is preliminary data.</text>
</comment>
<organism evidence="1 2">
    <name type="scientific">Mediterranea massiliensis</name>
    <dbReference type="NCBI Taxonomy" id="1841865"/>
    <lineage>
        <taxon>Bacteria</taxon>
        <taxon>Pseudomonadati</taxon>
        <taxon>Bacteroidota</taxon>
        <taxon>Bacteroidia</taxon>
        <taxon>Bacteroidales</taxon>
        <taxon>Bacteroidaceae</taxon>
        <taxon>Mediterranea</taxon>
    </lineage>
</organism>
<gene>
    <name evidence="1" type="ORF">H7U35_10550</name>
</gene>
<sequence length="168" mass="18729">MELVHQIKQDGIAKGLCRLWQMKLKPDLGVDSLAELYIRGIDFCIKNDYPTLDFLRTNFKGKCEDYGVYVDDEVVEKNRKDVVLNGDCKAMLEYDGFAVSNIYIRHNSKASVNVGDHAIVTIDIFDNSYLAIAVAGGDAEVLVNVYGNATVETVGGKVKIIRTNKNTY</sequence>
<reference evidence="1 2" key="1">
    <citation type="journal article" date="2021" name="Sci. Rep.">
        <title>The distribution of antibiotic resistance genes in chicken gut microbiota commensals.</title>
        <authorList>
            <person name="Juricova H."/>
            <person name="Matiasovicova J."/>
            <person name="Kubasova T."/>
            <person name="Cejkova D."/>
            <person name="Rychlik I."/>
        </authorList>
    </citation>
    <scope>NUCLEOTIDE SEQUENCE [LARGE SCALE GENOMIC DNA]</scope>
    <source>
        <strain evidence="1 2">An772</strain>
    </source>
</reference>
<protein>
    <submittedName>
        <fullName evidence="1">Uncharacterized protein</fullName>
    </submittedName>
</protein>
<dbReference type="RefSeq" id="WP_021927535.1">
    <property type="nucleotide sequence ID" value="NZ_JACLYZ010000024.1"/>
</dbReference>
<accession>A0ABS2E248</accession>
<dbReference type="Proteomes" id="UP000766986">
    <property type="component" value="Unassembled WGS sequence"/>
</dbReference>
<name>A0ABS2E248_9BACT</name>
<evidence type="ECO:0000313" key="1">
    <source>
        <dbReference type="EMBL" id="MBM6735654.1"/>
    </source>
</evidence>
<evidence type="ECO:0000313" key="2">
    <source>
        <dbReference type="Proteomes" id="UP000766986"/>
    </source>
</evidence>